<sequence>MPGLRAQIYNSVLLFCFVLIYAKPSDDEVYRDDIRNNIGHFSHNDRTDLRNQKIMKVVKQGRKRNSKRVKDNEGSEDDEESLPMKIDMRETVSGIKCVINGISSRGNPQSFDLGKSKTEK</sequence>
<name>A0A0C3PJA4_PISTI</name>
<feature type="region of interest" description="Disordered" evidence="1">
    <location>
        <begin position="59"/>
        <end position="85"/>
    </location>
</feature>
<accession>A0A0C3PJA4</accession>
<reference evidence="4" key="2">
    <citation type="submission" date="2015-01" db="EMBL/GenBank/DDBJ databases">
        <title>Evolutionary Origins and Diversification of the Mycorrhizal Mutualists.</title>
        <authorList>
            <consortium name="DOE Joint Genome Institute"/>
            <consortium name="Mycorrhizal Genomics Consortium"/>
            <person name="Kohler A."/>
            <person name="Kuo A."/>
            <person name="Nagy L.G."/>
            <person name="Floudas D."/>
            <person name="Copeland A."/>
            <person name="Barry K.W."/>
            <person name="Cichocki N."/>
            <person name="Veneault-Fourrey C."/>
            <person name="LaButti K."/>
            <person name="Lindquist E.A."/>
            <person name="Lipzen A."/>
            <person name="Lundell T."/>
            <person name="Morin E."/>
            <person name="Murat C."/>
            <person name="Riley R."/>
            <person name="Ohm R."/>
            <person name="Sun H."/>
            <person name="Tunlid A."/>
            <person name="Henrissat B."/>
            <person name="Grigoriev I.V."/>
            <person name="Hibbett D.S."/>
            <person name="Martin F."/>
        </authorList>
    </citation>
    <scope>NUCLEOTIDE SEQUENCE [LARGE SCALE GENOMIC DNA]</scope>
    <source>
        <strain evidence="4">Marx 270</strain>
    </source>
</reference>
<evidence type="ECO:0000256" key="1">
    <source>
        <dbReference type="SAM" id="MobiDB-lite"/>
    </source>
</evidence>
<dbReference type="Proteomes" id="UP000054217">
    <property type="component" value="Unassembled WGS sequence"/>
</dbReference>
<feature type="chain" id="PRO_5002167993" evidence="2">
    <location>
        <begin position="23"/>
        <end position="120"/>
    </location>
</feature>
<dbReference type="AlphaFoldDB" id="A0A0C3PJA4"/>
<evidence type="ECO:0000313" key="4">
    <source>
        <dbReference type="Proteomes" id="UP000054217"/>
    </source>
</evidence>
<evidence type="ECO:0000256" key="2">
    <source>
        <dbReference type="SAM" id="SignalP"/>
    </source>
</evidence>
<feature type="region of interest" description="Disordered" evidence="1">
    <location>
        <begin position="100"/>
        <end position="120"/>
    </location>
</feature>
<feature type="signal peptide" evidence="2">
    <location>
        <begin position="1"/>
        <end position="22"/>
    </location>
</feature>
<protein>
    <submittedName>
        <fullName evidence="3">Uncharacterized protein</fullName>
    </submittedName>
</protein>
<keyword evidence="4" id="KW-1185">Reference proteome</keyword>
<dbReference type="HOGENOM" id="CLU_2050584_0_0_1"/>
<dbReference type="InParanoid" id="A0A0C3PJA4"/>
<dbReference type="EMBL" id="KN831945">
    <property type="protein sequence ID" value="KIO14225.1"/>
    <property type="molecule type" value="Genomic_DNA"/>
</dbReference>
<evidence type="ECO:0000313" key="3">
    <source>
        <dbReference type="EMBL" id="KIO14225.1"/>
    </source>
</evidence>
<organism evidence="3 4">
    <name type="scientific">Pisolithus tinctorius Marx 270</name>
    <dbReference type="NCBI Taxonomy" id="870435"/>
    <lineage>
        <taxon>Eukaryota</taxon>
        <taxon>Fungi</taxon>
        <taxon>Dikarya</taxon>
        <taxon>Basidiomycota</taxon>
        <taxon>Agaricomycotina</taxon>
        <taxon>Agaricomycetes</taxon>
        <taxon>Agaricomycetidae</taxon>
        <taxon>Boletales</taxon>
        <taxon>Sclerodermatineae</taxon>
        <taxon>Pisolithaceae</taxon>
        <taxon>Pisolithus</taxon>
    </lineage>
</organism>
<feature type="compositionally biased region" description="Polar residues" evidence="1">
    <location>
        <begin position="101"/>
        <end position="110"/>
    </location>
</feature>
<gene>
    <name evidence="3" type="ORF">M404DRAFT_469568</name>
</gene>
<keyword evidence="2" id="KW-0732">Signal</keyword>
<proteinExistence type="predicted"/>
<reference evidence="3 4" key="1">
    <citation type="submission" date="2014-04" db="EMBL/GenBank/DDBJ databases">
        <authorList>
            <consortium name="DOE Joint Genome Institute"/>
            <person name="Kuo A."/>
            <person name="Kohler A."/>
            <person name="Costa M.D."/>
            <person name="Nagy L.G."/>
            <person name="Floudas D."/>
            <person name="Copeland A."/>
            <person name="Barry K.W."/>
            <person name="Cichocki N."/>
            <person name="Veneault-Fourrey C."/>
            <person name="LaButti K."/>
            <person name="Lindquist E.A."/>
            <person name="Lipzen A."/>
            <person name="Lundell T."/>
            <person name="Morin E."/>
            <person name="Murat C."/>
            <person name="Sun H."/>
            <person name="Tunlid A."/>
            <person name="Henrissat B."/>
            <person name="Grigoriev I.V."/>
            <person name="Hibbett D.S."/>
            <person name="Martin F."/>
            <person name="Nordberg H.P."/>
            <person name="Cantor M.N."/>
            <person name="Hua S.X."/>
        </authorList>
    </citation>
    <scope>NUCLEOTIDE SEQUENCE [LARGE SCALE GENOMIC DNA]</scope>
    <source>
        <strain evidence="3 4">Marx 270</strain>
    </source>
</reference>